<name>A0A563VWR2_9CYAN</name>
<keyword evidence="2" id="KW-1185">Reference proteome</keyword>
<dbReference type="Proteomes" id="UP000320055">
    <property type="component" value="Unassembled WGS sequence"/>
</dbReference>
<dbReference type="EMBL" id="CAACVJ010000315">
    <property type="protein sequence ID" value="VEP15894.1"/>
    <property type="molecule type" value="Genomic_DNA"/>
</dbReference>
<organism evidence="1 2">
    <name type="scientific">Hyella patelloides LEGE 07179</name>
    <dbReference type="NCBI Taxonomy" id="945734"/>
    <lineage>
        <taxon>Bacteria</taxon>
        <taxon>Bacillati</taxon>
        <taxon>Cyanobacteriota</taxon>
        <taxon>Cyanophyceae</taxon>
        <taxon>Pleurocapsales</taxon>
        <taxon>Hyellaceae</taxon>
        <taxon>Hyella</taxon>
    </lineage>
</organism>
<sequence length="40" mass="4975">MTEEGYIDVEQRKEMNWNDYSYWRSQKSGLQVVKDRIVYE</sequence>
<protein>
    <submittedName>
        <fullName evidence="1">Uncharacterized protein</fullName>
    </submittedName>
</protein>
<evidence type="ECO:0000313" key="2">
    <source>
        <dbReference type="Proteomes" id="UP000320055"/>
    </source>
</evidence>
<gene>
    <name evidence="1" type="ORF">H1P_3820001</name>
</gene>
<accession>A0A563VWR2</accession>
<evidence type="ECO:0000313" key="1">
    <source>
        <dbReference type="EMBL" id="VEP15894.1"/>
    </source>
</evidence>
<dbReference type="AlphaFoldDB" id="A0A563VWR2"/>
<proteinExistence type="predicted"/>
<reference evidence="1 2" key="1">
    <citation type="submission" date="2019-01" db="EMBL/GenBank/DDBJ databases">
        <authorList>
            <person name="Brito A."/>
        </authorList>
    </citation>
    <scope>NUCLEOTIDE SEQUENCE [LARGE SCALE GENOMIC DNA]</scope>
    <source>
        <strain evidence="1">1</strain>
    </source>
</reference>
<dbReference type="RefSeq" id="WP_281291265.1">
    <property type="nucleotide sequence ID" value="NZ_LR214118.1"/>
</dbReference>